<keyword evidence="6" id="KW-0747">Spliceosome</keyword>
<dbReference type="GO" id="GO:0008380">
    <property type="term" value="P:RNA splicing"/>
    <property type="evidence" value="ECO:0007669"/>
    <property type="project" value="UniProtKB-KW"/>
</dbReference>
<dbReference type="GO" id="GO:0008270">
    <property type="term" value="F:zinc ion binding"/>
    <property type="evidence" value="ECO:0007669"/>
    <property type="project" value="UniProtKB-KW"/>
</dbReference>
<evidence type="ECO:0000256" key="4">
    <source>
        <dbReference type="ARBA" id="ARBA00022664"/>
    </source>
</evidence>
<dbReference type="GO" id="GO:0000974">
    <property type="term" value="C:Prp19 complex"/>
    <property type="evidence" value="ECO:0007669"/>
    <property type="project" value="TreeGrafter"/>
</dbReference>
<evidence type="ECO:0000256" key="8">
    <source>
        <dbReference type="ARBA" id="ARBA00022833"/>
    </source>
</evidence>
<dbReference type="Pfam" id="PF16131">
    <property type="entry name" value="Torus"/>
    <property type="match status" value="1"/>
</dbReference>
<keyword evidence="9 15" id="KW-0694">RNA-binding</keyword>
<dbReference type="InterPro" id="IPR034181">
    <property type="entry name" value="Cwc2_RRM"/>
</dbReference>
<dbReference type="SUPFAM" id="SSF90229">
    <property type="entry name" value="CCCH zinc finger"/>
    <property type="match status" value="1"/>
</dbReference>
<proteinExistence type="inferred from homology"/>
<gene>
    <name evidence="20" type="ORF">ASPACDRAFT_126285</name>
</gene>
<keyword evidence="8 16" id="KW-0862">Zinc</keyword>
<feature type="compositionally biased region" description="Polar residues" evidence="17">
    <location>
        <begin position="1"/>
        <end position="24"/>
    </location>
</feature>
<dbReference type="GO" id="GO:0036002">
    <property type="term" value="F:pre-mRNA binding"/>
    <property type="evidence" value="ECO:0007669"/>
    <property type="project" value="TreeGrafter"/>
</dbReference>
<evidence type="ECO:0000256" key="3">
    <source>
        <dbReference type="ARBA" id="ARBA00017295"/>
    </source>
</evidence>
<dbReference type="GO" id="GO:0071007">
    <property type="term" value="C:U2-type catalytic step 2 spliceosome"/>
    <property type="evidence" value="ECO:0007669"/>
    <property type="project" value="TreeGrafter"/>
</dbReference>
<comment type="similarity">
    <text evidence="2">Belongs to the RRM CWC2 family.</text>
</comment>
<dbReference type="STRING" id="690307.A0A1L9WIN9"/>
<evidence type="ECO:0000256" key="7">
    <source>
        <dbReference type="ARBA" id="ARBA00022771"/>
    </source>
</evidence>
<dbReference type="GO" id="GO:0017070">
    <property type="term" value="F:U6 snRNA binding"/>
    <property type="evidence" value="ECO:0007669"/>
    <property type="project" value="TreeGrafter"/>
</dbReference>
<evidence type="ECO:0000256" key="6">
    <source>
        <dbReference type="ARBA" id="ARBA00022728"/>
    </source>
</evidence>
<evidence type="ECO:0000259" key="18">
    <source>
        <dbReference type="PROSITE" id="PS50102"/>
    </source>
</evidence>
<dbReference type="InterPro" id="IPR000571">
    <property type="entry name" value="Znf_CCCH"/>
</dbReference>
<keyword evidence="11" id="KW-0539">Nucleus</keyword>
<keyword evidence="7 16" id="KW-0863">Zinc-finger</keyword>
<dbReference type="PROSITE" id="PS50102">
    <property type="entry name" value="RRM"/>
    <property type="match status" value="1"/>
</dbReference>
<keyword evidence="12" id="KW-0131">Cell cycle</keyword>
<evidence type="ECO:0000313" key="21">
    <source>
        <dbReference type="Proteomes" id="UP000184546"/>
    </source>
</evidence>
<evidence type="ECO:0000256" key="2">
    <source>
        <dbReference type="ARBA" id="ARBA00008024"/>
    </source>
</evidence>
<dbReference type="InterPro" id="IPR039171">
    <property type="entry name" value="Cwc2/Slt11"/>
</dbReference>
<evidence type="ECO:0000256" key="11">
    <source>
        <dbReference type="ARBA" id="ARBA00023242"/>
    </source>
</evidence>
<dbReference type="AlphaFoldDB" id="A0A1L9WIN9"/>
<accession>A0A1L9WIN9</accession>
<dbReference type="InterPro" id="IPR012677">
    <property type="entry name" value="Nucleotide-bd_a/b_plait_sf"/>
</dbReference>
<comment type="function">
    <text evidence="13">Involved in the first step of pre-mRNA splicing. Required for cell growth and cell cycle control. Plays a role in the levels of the U1, U4, U5 and U6 snRNAs and the maintenance of the U4/U6 snRNA complex. May provide the link between the 'nineteen complex' NTC spliceosome protein complex and the spliceosome through the U6 snRNA. Associates predominantly with U6 snRNAs in assembled active spliceosomes. Binds directly to the internal stem-loop (ISL) domain of the U6 snRNA and to the pre-mRNA intron near the 5' splice site during the activation and catalytic phases of the spliceosome cycle.</text>
</comment>
<keyword evidence="21" id="KW-1185">Reference proteome</keyword>
<dbReference type="GO" id="GO:0006397">
    <property type="term" value="P:mRNA processing"/>
    <property type="evidence" value="ECO:0007669"/>
    <property type="project" value="UniProtKB-KW"/>
</dbReference>
<feature type="compositionally biased region" description="Basic residues" evidence="17">
    <location>
        <begin position="30"/>
        <end position="41"/>
    </location>
</feature>
<feature type="domain" description="RRM" evidence="18">
    <location>
        <begin position="166"/>
        <end position="240"/>
    </location>
</feature>
<dbReference type="GeneID" id="30970721"/>
<sequence>MADTTTETTPPSVAETTPTESTPQPDAVVKKRIIRKKRRPARVQVEADKAKEIQAQFQPQSGTTYNIYYNKWAGGDREDSSQQAAKTRCNLARDSGYTKADAQPGAHICLHFARGLCHRGQDCEYLHRRPTIHDITPPQMDVFGREKFNDYRDDMGGVGSFLRQNRTIYVGKIHVSDDIEEVVSRHFAEWGEIDRIRVLTSRGVAFVTYKTEAMAQFAKEAMAHQSLDHNEILNVRWATQDPNPLAQKREARRIEEQAAEAIRRALPAEFIAQIEGKDAHAKRQKTSYDLEGYDEPDQVRFAVGLRGTGDDQHEQLALPEPQDQHQPEEMPPAQVAQGGIFSSSTLAALGAARASVSAKSQQVASLQSLVAYDSDDE</sequence>
<feature type="region of interest" description="Disordered" evidence="17">
    <location>
        <begin position="1"/>
        <end position="47"/>
    </location>
</feature>
<dbReference type="VEuPathDB" id="FungiDB:ASPACDRAFT_126285"/>
<dbReference type="PROSITE" id="PS50103">
    <property type="entry name" value="ZF_C3H1"/>
    <property type="match status" value="1"/>
</dbReference>
<dbReference type="EMBL" id="KV878987">
    <property type="protein sequence ID" value="OJJ96020.1"/>
    <property type="molecule type" value="Genomic_DNA"/>
</dbReference>
<protein>
    <recommendedName>
        <fullName evidence="3">Pre-mRNA-splicing factor CWC2</fullName>
    </recommendedName>
    <alternativeName>
        <fullName evidence="14">Pre-mRNA-splicing factor cwc2</fullName>
    </alternativeName>
</protein>
<feature type="domain" description="C3H1-type" evidence="19">
    <location>
        <begin position="103"/>
        <end position="130"/>
    </location>
</feature>
<dbReference type="Gene3D" id="3.30.70.330">
    <property type="match status" value="1"/>
</dbReference>
<evidence type="ECO:0000256" key="9">
    <source>
        <dbReference type="ARBA" id="ARBA00022884"/>
    </source>
</evidence>
<dbReference type="OrthoDB" id="10251848at2759"/>
<organism evidence="20 21">
    <name type="scientific">Aspergillus aculeatus (strain ATCC 16872 / CBS 172.66 / WB 5094)</name>
    <dbReference type="NCBI Taxonomy" id="690307"/>
    <lineage>
        <taxon>Eukaryota</taxon>
        <taxon>Fungi</taxon>
        <taxon>Dikarya</taxon>
        <taxon>Ascomycota</taxon>
        <taxon>Pezizomycotina</taxon>
        <taxon>Eurotiomycetes</taxon>
        <taxon>Eurotiomycetidae</taxon>
        <taxon>Eurotiales</taxon>
        <taxon>Aspergillaceae</taxon>
        <taxon>Aspergillus</taxon>
        <taxon>Aspergillus subgen. Circumdati</taxon>
    </lineage>
</organism>
<keyword evidence="10" id="KW-0508">mRNA splicing</keyword>
<evidence type="ECO:0000256" key="14">
    <source>
        <dbReference type="ARBA" id="ARBA00072313"/>
    </source>
</evidence>
<dbReference type="InterPro" id="IPR032297">
    <property type="entry name" value="Torus"/>
</dbReference>
<keyword evidence="4" id="KW-0507">mRNA processing</keyword>
<dbReference type="InterPro" id="IPR000504">
    <property type="entry name" value="RRM_dom"/>
</dbReference>
<evidence type="ECO:0000256" key="15">
    <source>
        <dbReference type="PROSITE-ProRule" id="PRU00176"/>
    </source>
</evidence>
<evidence type="ECO:0000256" key="10">
    <source>
        <dbReference type="ARBA" id="ARBA00023187"/>
    </source>
</evidence>
<dbReference type="GO" id="GO:0071006">
    <property type="term" value="C:U2-type catalytic step 1 spliceosome"/>
    <property type="evidence" value="ECO:0007669"/>
    <property type="project" value="TreeGrafter"/>
</dbReference>
<evidence type="ECO:0000313" key="20">
    <source>
        <dbReference type="EMBL" id="OJJ96020.1"/>
    </source>
</evidence>
<dbReference type="InterPro" id="IPR036855">
    <property type="entry name" value="Znf_CCCH_sf"/>
</dbReference>
<evidence type="ECO:0000256" key="1">
    <source>
        <dbReference type="ARBA" id="ARBA00004123"/>
    </source>
</evidence>
<evidence type="ECO:0000256" key="5">
    <source>
        <dbReference type="ARBA" id="ARBA00022723"/>
    </source>
</evidence>
<reference evidence="21" key="1">
    <citation type="journal article" date="2017" name="Genome Biol.">
        <title>Comparative genomics reveals high biological diversity and specific adaptations in the industrially and medically important fungal genus Aspergillus.</title>
        <authorList>
            <person name="de Vries R.P."/>
            <person name="Riley R."/>
            <person name="Wiebenga A."/>
            <person name="Aguilar-Osorio G."/>
            <person name="Amillis S."/>
            <person name="Uchima C.A."/>
            <person name="Anderluh G."/>
            <person name="Asadollahi M."/>
            <person name="Askin M."/>
            <person name="Barry K."/>
            <person name="Battaglia E."/>
            <person name="Bayram O."/>
            <person name="Benocci T."/>
            <person name="Braus-Stromeyer S.A."/>
            <person name="Caldana C."/>
            <person name="Canovas D."/>
            <person name="Cerqueira G.C."/>
            <person name="Chen F."/>
            <person name="Chen W."/>
            <person name="Choi C."/>
            <person name="Clum A."/>
            <person name="Dos Santos R.A."/>
            <person name="Damasio A.R."/>
            <person name="Diallinas G."/>
            <person name="Emri T."/>
            <person name="Fekete E."/>
            <person name="Flipphi M."/>
            <person name="Freyberg S."/>
            <person name="Gallo A."/>
            <person name="Gournas C."/>
            <person name="Habgood R."/>
            <person name="Hainaut M."/>
            <person name="Harispe M.L."/>
            <person name="Henrissat B."/>
            <person name="Hilden K.S."/>
            <person name="Hope R."/>
            <person name="Hossain A."/>
            <person name="Karabika E."/>
            <person name="Karaffa L."/>
            <person name="Karanyi Z."/>
            <person name="Krasevec N."/>
            <person name="Kuo A."/>
            <person name="Kusch H."/>
            <person name="LaButti K."/>
            <person name="Lagendijk E.L."/>
            <person name="Lapidus A."/>
            <person name="Levasseur A."/>
            <person name="Lindquist E."/>
            <person name="Lipzen A."/>
            <person name="Logrieco A.F."/>
            <person name="MacCabe A."/>
            <person name="Maekelae M.R."/>
            <person name="Malavazi I."/>
            <person name="Melin P."/>
            <person name="Meyer V."/>
            <person name="Mielnichuk N."/>
            <person name="Miskei M."/>
            <person name="Molnar A.P."/>
            <person name="Mule G."/>
            <person name="Ngan C.Y."/>
            <person name="Orejas M."/>
            <person name="Orosz E."/>
            <person name="Ouedraogo J.P."/>
            <person name="Overkamp K.M."/>
            <person name="Park H.-S."/>
            <person name="Perrone G."/>
            <person name="Piumi F."/>
            <person name="Punt P.J."/>
            <person name="Ram A.F."/>
            <person name="Ramon A."/>
            <person name="Rauscher S."/>
            <person name="Record E."/>
            <person name="Riano-Pachon D.M."/>
            <person name="Robert V."/>
            <person name="Roehrig J."/>
            <person name="Ruller R."/>
            <person name="Salamov A."/>
            <person name="Salih N.S."/>
            <person name="Samson R.A."/>
            <person name="Sandor E."/>
            <person name="Sanguinetti M."/>
            <person name="Schuetze T."/>
            <person name="Sepcic K."/>
            <person name="Shelest E."/>
            <person name="Sherlock G."/>
            <person name="Sophianopoulou V."/>
            <person name="Squina F.M."/>
            <person name="Sun H."/>
            <person name="Susca A."/>
            <person name="Todd R.B."/>
            <person name="Tsang A."/>
            <person name="Unkles S.E."/>
            <person name="van de Wiele N."/>
            <person name="van Rossen-Uffink D."/>
            <person name="Oliveira J.V."/>
            <person name="Vesth T.C."/>
            <person name="Visser J."/>
            <person name="Yu J.-H."/>
            <person name="Zhou M."/>
            <person name="Andersen M.R."/>
            <person name="Archer D.B."/>
            <person name="Baker S.E."/>
            <person name="Benoit I."/>
            <person name="Brakhage A.A."/>
            <person name="Braus G.H."/>
            <person name="Fischer R."/>
            <person name="Frisvad J.C."/>
            <person name="Goldman G.H."/>
            <person name="Houbraken J."/>
            <person name="Oakley B."/>
            <person name="Pocsi I."/>
            <person name="Scazzocchio C."/>
            <person name="Seiboth B."/>
            <person name="vanKuyk P.A."/>
            <person name="Wortman J."/>
            <person name="Dyer P.S."/>
            <person name="Grigoriev I.V."/>
        </authorList>
    </citation>
    <scope>NUCLEOTIDE SEQUENCE [LARGE SCALE GENOMIC DNA]</scope>
    <source>
        <strain evidence="21">ATCC 16872 / CBS 172.66 / WB 5094</strain>
    </source>
</reference>
<dbReference type="FunFam" id="3.30.70.330:FF:000249">
    <property type="entry name" value="Pre-mRNA-splicing factor CWC2, variant"/>
    <property type="match status" value="1"/>
</dbReference>
<evidence type="ECO:0000259" key="19">
    <source>
        <dbReference type="PROSITE" id="PS50103"/>
    </source>
</evidence>
<evidence type="ECO:0000256" key="17">
    <source>
        <dbReference type="SAM" id="MobiDB-lite"/>
    </source>
</evidence>
<comment type="subcellular location">
    <subcellularLocation>
        <location evidence="1">Nucleus</location>
    </subcellularLocation>
</comment>
<evidence type="ECO:0000256" key="13">
    <source>
        <dbReference type="ARBA" id="ARBA00025224"/>
    </source>
</evidence>
<dbReference type="RefSeq" id="XP_020052360.1">
    <property type="nucleotide sequence ID" value="XM_020196907.1"/>
</dbReference>
<dbReference type="PANTHER" id="PTHR14089">
    <property type="entry name" value="PRE-MRNA-SPLICING FACTOR RBM22"/>
    <property type="match status" value="1"/>
</dbReference>
<name>A0A1L9WIN9_ASPA1</name>
<dbReference type="InterPro" id="IPR035979">
    <property type="entry name" value="RBD_domain_sf"/>
</dbReference>
<keyword evidence="5 16" id="KW-0479">Metal-binding</keyword>
<feature type="zinc finger region" description="C3H1-type" evidence="16">
    <location>
        <begin position="103"/>
        <end position="130"/>
    </location>
</feature>
<feature type="region of interest" description="Disordered" evidence="17">
    <location>
        <begin position="320"/>
        <end position="339"/>
    </location>
</feature>
<dbReference type="Pfam" id="PF00076">
    <property type="entry name" value="RRM_1"/>
    <property type="match status" value="1"/>
</dbReference>
<dbReference type="CDD" id="cd12360">
    <property type="entry name" value="RRM_cwf2"/>
    <property type="match status" value="1"/>
</dbReference>
<dbReference type="SMART" id="SM00360">
    <property type="entry name" value="RRM"/>
    <property type="match status" value="1"/>
</dbReference>
<dbReference type="Proteomes" id="UP000184546">
    <property type="component" value="Unassembled WGS sequence"/>
</dbReference>
<dbReference type="OMA" id="CNIAKDS"/>
<evidence type="ECO:0000256" key="16">
    <source>
        <dbReference type="PROSITE-ProRule" id="PRU00723"/>
    </source>
</evidence>
<evidence type="ECO:0000256" key="12">
    <source>
        <dbReference type="ARBA" id="ARBA00023306"/>
    </source>
</evidence>
<dbReference type="PANTHER" id="PTHR14089:SF2">
    <property type="entry name" value="PRE-MRNA-SPLICING FACTOR CWC2"/>
    <property type="match status" value="1"/>
</dbReference>
<dbReference type="SUPFAM" id="SSF54928">
    <property type="entry name" value="RNA-binding domain, RBD"/>
    <property type="match status" value="1"/>
</dbReference>